<dbReference type="InterPro" id="IPR007269">
    <property type="entry name" value="ICMT_MeTrfase"/>
</dbReference>
<comment type="caution">
    <text evidence="6">The sequence shown here is derived from an EMBL/GenBank/DDBJ whole genome shotgun (WGS) entry which is preliminary data.</text>
</comment>
<dbReference type="Pfam" id="PF04140">
    <property type="entry name" value="ICMT"/>
    <property type="match status" value="1"/>
</dbReference>
<evidence type="ECO:0000256" key="5">
    <source>
        <dbReference type="SAM" id="Phobius"/>
    </source>
</evidence>
<dbReference type="AlphaFoldDB" id="A0A7W8XRS5"/>
<dbReference type="PANTHER" id="PTHR43847:SF1">
    <property type="entry name" value="BLL3993 PROTEIN"/>
    <property type="match status" value="1"/>
</dbReference>
<dbReference type="GO" id="GO:0032259">
    <property type="term" value="P:methylation"/>
    <property type="evidence" value="ECO:0007669"/>
    <property type="project" value="UniProtKB-KW"/>
</dbReference>
<dbReference type="Proteomes" id="UP000549882">
    <property type="component" value="Unassembled WGS sequence"/>
</dbReference>
<evidence type="ECO:0000256" key="1">
    <source>
        <dbReference type="ARBA" id="ARBA00004141"/>
    </source>
</evidence>
<sequence length="200" mass="22810">MNNLIVSASGAGEVIWVLGVVAWYVIRYPFARRAKRLRVVRDQRSHIERIGLAAALLGLAAVPGIYVATGIPRMADYPAHAWTVVVGTILYLAAMWLFRRTHKELGKNWSITLEIREKHQLVSSGPYALVRHPMYTSFLLMGLGQAFLLSNWVVGLAGLLGFAVLYFLRVDKEERMMSEYFGPEYRAYMDRTKRIIPYLY</sequence>
<dbReference type="InterPro" id="IPR054851">
    <property type="entry name" value="Isoprenylcys_mtase"/>
</dbReference>
<dbReference type="GO" id="GO:0016020">
    <property type="term" value="C:membrane"/>
    <property type="evidence" value="ECO:0007669"/>
    <property type="project" value="UniProtKB-SubCell"/>
</dbReference>
<keyword evidence="4 5" id="KW-0472">Membrane</keyword>
<dbReference type="GO" id="GO:0004671">
    <property type="term" value="F:protein C-terminal S-isoprenylcysteine carboxyl O-methyltransferase activity"/>
    <property type="evidence" value="ECO:0007669"/>
    <property type="project" value="InterPro"/>
</dbReference>
<name>A0A7W8XRS5_9HYPH</name>
<dbReference type="Gene3D" id="1.20.120.1630">
    <property type="match status" value="1"/>
</dbReference>
<keyword evidence="3 5" id="KW-1133">Transmembrane helix</keyword>
<dbReference type="EMBL" id="JACHBI010000005">
    <property type="protein sequence ID" value="MBB5574409.1"/>
    <property type="molecule type" value="Genomic_DNA"/>
</dbReference>
<keyword evidence="2 5" id="KW-0812">Transmembrane</keyword>
<feature type="transmembrane region" description="Helical" evidence="5">
    <location>
        <begin position="138"/>
        <end position="168"/>
    </location>
</feature>
<accession>A0A7W8XRS5</accession>
<protein>
    <submittedName>
        <fullName evidence="6">Protein-S-isoprenylcysteine O-methyltransferase Ste14</fullName>
    </submittedName>
</protein>
<keyword evidence="7" id="KW-1185">Reference proteome</keyword>
<feature type="transmembrane region" description="Helical" evidence="5">
    <location>
        <begin position="6"/>
        <end position="26"/>
    </location>
</feature>
<dbReference type="NCBIfam" id="NF040696">
    <property type="entry name" value="isopcys_mtase"/>
    <property type="match status" value="1"/>
</dbReference>
<evidence type="ECO:0000313" key="7">
    <source>
        <dbReference type="Proteomes" id="UP000549882"/>
    </source>
</evidence>
<evidence type="ECO:0000256" key="3">
    <source>
        <dbReference type="ARBA" id="ARBA00022989"/>
    </source>
</evidence>
<evidence type="ECO:0000256" key="2">
    <source>
        <dbReference type="ARBA" id="ARBA00022692"/>
    </source>
</evidence>
<proteinExistence type="predicted"/>
<keyword evidence="6" id="KW-0489">Methyltransferase</keyword>
<evidence type="ECO:0000256" key="4">
    <source>
        <dbReference type="ARBA" id="ARBA00023136"/>
    </source>
</evidence>
<organism evidence="6 7">
    <name type="scientific">Rhizobium paranaense</name>
    <dbReference type="NCBI Taxonomy" id="1650438"/>
    <lineage>
        <taxon>Bacteria</taxon>
        <taxon>Pseudomonadati</taxon>
        <taxon>Pseudomonadota</taxon>
        <taxon>Alphaproteobacteria</taxon>
        <taxon>Hyphomicrobiales</taxon>
        <taxon>Rhizobiaceae</taxon>
        <taxon>Rhizobium/Agrobacterium group</taxon>
        <taxon>Rhizobium</taxon>
    </lineage>
</organism>
<gene>
    <name evidence="6" type="ORF">GGD50_003036</name>
</gene>
<evidence type="ECO:0000313" key="6">
    <source>
        <dbReference type="EMBL" id="MBB5574409.1"/>
    </source>
</evidence>
<feature type="transmembrane region" description="Helical" evidence="5">
    <location>
        <begin position="79"/>
        <end position="98"/>
    </location>
</feature>
<dbReference type="InterPro" id="IPR052527">
    <property type="entry name" value="Metal_cation-efflux_comp"/>
</dbReference>
<keyword evidence="6" id="KW-0808">Transferase</keyword>
<dbReference type="PANTHER" id="PTHR43847">
    <property type="entry name" value="BLL3993 PROTEIN"/>
    <property type="match status" value="1"/>
</dbReference>
<reference evidence="6 7" key="1">
    <citation type="submission" date="2020-08" db="EMBL/GenBank/DDBJ databases">
        <title>Genomic Encyclopedia of Type Strains, Phase IV (KMG-V): Genome sequencing to study the core and pangenomes of soil and plant-associated prokaryotes.</title>
        <authorList>
            <person name="Whitman W."/>
        </authorList>
    </citation>
    <scope>NUCLEOTIDE SEQUENCE [LARGE SCALE GENOMIC DNA]</scope>
    <source>
        <strain evidence="6 7">SEMIA 4064</strain>
    </source>
</reference>
<comment type="subcellular location">
    <subcellularLocation>
        <location evidence="1">Membrane</location>
        <topology evidence="1">Multi-pass membrane protein</topology>
    </subcellularLocation>
</comment>
<feature type="transmembrane region" description="Helical" evidence="5">
    <location>
        <begin position="47"/>
        <end position="67"/>
    </location>
</feature>